<keyword evidence="10" id="KW-1185">Reference proteome</keyword>
<dbReference type="GO" id="GO:0008270">
    <property type="term" value="F:zinc ion binding"/>
    <property type="evidence" value="ECO:0007669"/>
    <property type="project" value="UniProtKB-KW"/>
</dbReference>
<keyword evidence="2" id="KW-0677">Repeat</keyword>
<dbReference type="FunFam" id="3.30.160.60:FF:000100">
    <property type="entry name" value="Zinc finger 45-like"/>
    <property type="match status" value="1"/>
</dbReference>
<evidence type="ECO:0000256" key="4">
    <source>
        <dbReference type="ARBA" id="ARBA00022833"/>
    </source>
</evidence>
<keyword evidence="6" id="KW-0175">Coiled coil</keyword>
<feature type="compositionally biased region" description="Polar residues" evidence="7">
    <location>
        <begin position="9"/>
        <end position="21"/>
    </location>
</feature>
<dbReference type="GO" id="GO:0010447">
    <property type="term" value="P:response to acidic pH"/>
    <property type="evidence" value="ECO:0007669"/>
    <property type="project" value="InterPro"/>
</dbReference>
<evidence type="ECO:0000256" key="2">
    <source>
        <dbReference type="ARBA" id="ARBA00022737"/>
    </source>
</evidence>
<gene>
    <name evidence="9" type="ORF">C5167_022172</name>
</gene>
<evidence type="ECO:0000256" key="7">
    <source>
        <dbReference type="SAM" id="MobiDB-lite"/>
    </source>
</evidence>
<dbReference type="Gene3D" id="3.30.160.60">
    <property type="entry name" value="Classic Zinc Finger"/>
    <property type="match status" value="1"/>
</dbReference>
<dbReference type="PANTHER" id="PTHR46352:SF14">
    <property type="entry name" value="PROTEIN SENSITIVE TO PROTON RHIZOTOXICITY 2-LIKE"/>
    <property type="match status" value="1"/>
</dbReference>
<dbReference type="STRING" id="3469.A0A4Y7JK83"/>
<dbReference type="InterPro" id="IPR013087">
    <property type="entry name" value="Znf_C2H2_type"/>
</dbReference>
<dbReference type="InterPro" id="IPR036236">
    <property type="entry name" value="Znf_C2H2_sf"/>
</dbReference>
<dbReference type="SMART" id="SM00355">
    <property type="entry name" value="ZnF_C2H2"/>
    <property type="match status" value="1"/>
</dbReference>
<dbReference type="PANTHER" id="PTHR46352">
    <property type="entry name" value="PROTEIN SENSITIVE TO PROTON RHIZOTOXICITY 1"/>
    <property type="match status" value="1"/>
</dbReference>
<dbReference type="AlphaFoldDB" id="A0A4Y7JK83"/>
<dbReference type="SUPFAM" id="SSF57667">
    <property type="entry name" value="beta-beta-alpha zinc fingers"/>
    <property type="match status" value="1"/>
</dbReference>
<evidence type="ECO:0000256" key="1">
    <source>
        <dbReference type="ARBA" id="ARBA00022723"/>
    </source>
</evidence>
<feature type="region of interest" description="Disordered" evidence="7">
    <location>
        <begin position="505"/>
        <end position="533"/>
    </location>
</feature>
<evidence type="ECO:0000313" key="9">
    <source>
        <dbReference type="EMBL" id="RZC60422.1"/>
    </source>
</evidence>
<dbReference type="InterPro" id="IPR044300">
    <property type="entry name" value="STOP1/2"/>
</dbReference>
<feature type="domain" description="C2H2-type" evidence="8">
    <location>
        <begin position="356"/>
        <end position="383"/>
    </location>
</feature>
<evidence type="ECO:0000259" key="8">
    <source>
        <dbReference type="PROSITE" id="PS50157"/>
    </source>
</evidence>
<reference evidence="9 10" key="1">
    <citation type="journal article" date="2018" name="Science">
        <title>The opium poppy genome and morphinan production.</title>
        <authorList>
            <person name="Guo L."/>
            <person name="Winzer T."/>
            <person name="Yang X."/>
            <person name="Li Y."/>
            <person name="Ning Z."/>
            <person name="He Z."/>
            <person name="Teodor R."/>
            <person name="Lu Y."/>
            <person name="Bowser T.A."/>
            <person name="Graham I.A."/>
            <person name="Ye K."/>
        </authorList>
    </citation>
    <scope>NUCLEOTIDE SEQUENCE [LARGE SCALE GENOMIC DNA]</scope>
    <source>
        <strain evidence="10">cv. HN1</strain>
        <tissue evidence="9">Leaves</tissue>
    </source>
</reference>
<keyword evidence="3 5" id="KW-0863">Zinc-finger</keyword>
<dbReference type="EMBL" id="CM010719">
    <property type="protein sequence ID" value="RZC60422.1"/>
    <property type="molecule type" value="Genomic_DNA"/>
</dbReference>
<evidence type="ECO:0000256" key="3">
    <source>
        <dbReference type="ARBA" id="ARBA00022771"/>
    </source>
</evidence>
<dbReference type="Proteomes" id="UP000316621">
    <property type="component" value="Chromosome 5"/>
</dbReference>
<proteinExistence type="predicted"/>
<organism evidence="9 10">
    <name type="scientific">Papaver somniferum</name>
    <name type="common">Opium poppy</name>
    <dbReference type="NCBI Taxonomy" id="3469"/>
    <lineage>
        <taxon>Eukaryota</taxon>
        <taxon>Viridiplantae</taxon>
        <taxon>Streptophyta</taxon>
        <taxon>Embryophyta</taxon>
        <taxon>Tracheophyta</taxon>
        <taxon>Spermatophyta</taxon>
        <taxon>Magnoliopsida</taxon>
        <taxon>Ranunculales</taxon>
        <taxon>Papaveraceae</taxon>
        <taxon>Papaveroideae</taxon>
        <taxon>Papaver</taxon>
    </lineage>
</organism>
<dbReference type="PROSITE" id="PS00028">
    <property type="entry name" value="ZINC_FINGER_C2H2_1"/>
    <property type="match status" value="1"/>
</dbReference>
<feature type="region of interest" description="Disordered" evidence="7">
    <location>
        <begin position="1"/>
        <end position="21"/>
    </location>
</feature>
<sequence>MEHTLLKRASTTPTSVRNARGSTRGLKLDALIAAKKGKLSVNFSELEGEPDCENAKLLASECGVIVRSLAPLQHKSWIKIPLREREALIERLKRSAAGTKQEKLLRSTIVEVLSHMRSTWRSEAGATPRTKAEACAQVLKNKQRRCRATTTDANIEGLHAMIQEQDDRIQDQDDQIRSQNEAMKTLREDNEKFMRNIQLLMESIDRNSLLGKDEMDMISNEITSAIHQIIVNGSALISSTQSQTLDGKSPIVPDNFIDQQIVLDSSSGGGLISKNRDQIKGKTVESRVQMCFTNPEQMKNSADSSEGNYINPEFNLSSEKLFEVKKDFTIDEHIDDDENCEIVELDEVELLGEHVHFCEICGKGFKRDANLRMHMRAHGNQFKTLEALTKQPDKIIIESSDLRKKESDESETPPSYLLADGEDEDFNQIKIKPTNDESVIMGCFSDSSSSCLWDDTSSLCSSSTQSDDEEYDDEASMANCLTTAGSAGIVVDLLGKVIIDRPKVAAAHEDDTDSIHKKATKDDKKKTTANAVN</sequence>
<protein>
    <recommendedName>
        <fullName evidence="8">C2H2-type domain-containing protein</fullName>
    </recommendedName>
</protein>
<keyword evidence="1" id="KW-0479">Metal-binding</keyword>
<feature type="coiled-coil region" evidence="6">
    <location>
        <begin position="162"/>
        <end position="203"/>
    </location>
</feature>
<evidence type="ECO:0000256" key="5">
    <source>
        <dbReference type="PROSITE-ProRule" id="PRU00042"/>
    </source>
</evidence>
<keyword evidence="4" id="KW-0862">Zinc</keyword>
<feature type="region of interest" description="Disordered" evidence="7">
    <location>
        <begin position="399"/>
        <end position="420"/>
    </location>
</feature>
<dbReference type="PROSITE" id="PS50157">
    <property type="entry name" value="ZINC_FINGER_C2H2_2"/>
    <property type="match status" value="1"/>
</dbReference>
<name>A0A4Y7JK83_PAPSO</name>
<accession>A0A4Y7JK83</accession>
<evidence type="ECO:0000313" key="10">
    <source>
        <dbReference type="Proteomes" id="UP000316621"/>
    </source>
</evidence>
<dbReference type="Gramene" id="RZC60422">
    <property type="protein sequence ID" value="RZC60422"/>
    <property type="gene ID" value="C5167_022172"/>
</dbReference>
<feature type="compositionally biased region" description="Basic and acidic residues" evidence="7">
    <location>
        <begin position="505"/>
        <end position="526"/>
    </location>
</feature>
<dbReference type="GO" id="GO:0010044">
    <property type="term" value="P:response to aluminum ion"/>
    <property type="evidence" value="ECO:0007669"/>
    <property type="project" value="InterPro"/>
</dbReference>
<evidence type="ECO:0000256" key="6">
    <source>
        <dbReference type="SAM" id="Coils"/>
    </source>
</evidence>